<accession>A0A918CVF8</accession>
<gene>
    <name evidence="1" type="ORF">GCM10011578_073800</name>
</gene>
<dbReference type="AlphaFoldDB" id="A0A918CVF8"/>
<proteinExistence type="predicted"/>
<protein>
    <submittedName>
        <fullName evidence="1">Uncharacterized protein</fullName>
    </submittedName>
</protein>
<dbReference type="EMBL" id="BMML01000022">
    <property type="protein sequence ID" value="GGN33749.1"/>
    <property type="molecule type" value="Genomic_DNA"/>
</dbReference>
<keyword evidence="2" id="KW-1185">Reference proteome</keyword>
<reference evidence="1" key="1">
    <citation type="journal article" date="2014" name="Int. J. Syst. Evol. Microbiol.">
        <title>Complete genome sequence of Corynebacterium casei LMG S-19264T (=DSM 44701T), isolated from a smear-ripened cheese.</title>
        <authorList>
            <consortium name="US DOE Joint Genome Institute (JGI-PGF)"/>
            <person name="Walter F."/>
            <person name="Albersmeier A."/>
            <person name="Kalinowski J."/>
            <person name="Ruckert C."/>
        </authorList>
    </citation>
    <scope>NUCLEOTIDE SEQUENCE</scope>
    <source>
        <strain evidence="1">CGMCC 4.7110</strain>
    </source>
</reference>
<dbReference type="Proteomes" id="UP000653411">
    <property type="component" value="Unassembled WGS sequence"/>
</dbReference>
<organism evidence="1 2">
    <name type="scientific">Streptomyces fuscichromogenes</name>
    <dbReference type="NCBI Taxonomy" id="1324013"/>
    <lineage>
        <taxon>Bacteria</taxon>
        <taxon>Bacillati</taxon>
        <taxon>Actinomycetota</taxon>
        <taxon>Actinomycetes</taxon>
        <taxon>Kitasatosporales</taxon>
        <taxon>Streptomycetaceae</taxon>
        <taxon>Streptomyces</taxon>
    </lineage>
</organism>
<comment type="caution">
    <text evidence="1">The sequence shown here is derived from an EMBL/GenBank/DDBJ whole genome shotgun (WGS) entry which is preliminary data.</text>
</comment>
<evidence type="ECO:0000313" key="1">
    <source>
        <dbReference type="EMBL" id="GGN33749.1"/>
    </source>
</evidence>
<sequence length="73" mass="8236">MFFVCWWYTPYMALTSTNAGFEAGAAGSGPYTVRILVVSRAKPDSERVPLETECDARSREDDEISLKLSTWVR</sequence>
<reference evidence="1" key="2">
    <citation type="submission" date="2020-09" db="EMBL/GenBank/DDBJ databases">
        <authorList>
            <person name="Sun Q."/>
            <person name="Zhou Y."/>
        </authorList>
    </citation>
    <scope>NUCLEOTIDE SEQUENCE</scope>
    <source>
        <strain evidence="1">CGMCC 4.7110</strain>
    </source>
</reference>
<name>A0A918CVF8_9ACTN</name>
<evidence type="ECO:0000313" key="2">
    <source>
        <dbReference type="Proteomes" id="UP000653411"/>
    </source>
</evidence>